<sequence>MLAPKRRSELAEHINGCTAFNSHPEMDISHFDYFSSKKHQILLHSSRVMSEMDQLPDPGSLDVKFSWYLKNYLIVVEMITGSPDLTCHVLDFTPRTSLAEN</sequence>
<organism evidence="1 2">
    <name type="scientific">Ancylostoma ceylanicum</name>
    <dbReference type="NCBI Taxonomy" id="53326"/>
    <lineage>
        <taxon>Eukaryota</taxon>
        <taxon>Metazoa</taxon>
        <taxon>Ecdysozoa</taxon>
        <taxon>Nematoda</taxon>
        <taxon>Chromadorea</taxon>
        <taxon>Rhabditida</taxon>
        <taxon>Rhabditina</taxon>
        <taxon>Rhabditomorpha</taxon>
        <taxon>Strongyloidea</taxon>
        <taxon>Ancylostomatidae</taxon>
        <taxon>Ancylostomatinae</taxon>
        <taxon>Ancylostoma</taxon>
    </lineage>
</organism>
<dbReference type="EMBL" id="JARK01001351">
    <property type="protein sequence ID" value="EYC23603.1"/>
    <property type="molecule type" value="Genomic_DNA"/>
</dbReference>
<dbReference type="Proteomes" id="UP000024635">
    <property type="component" value="Unassembled WGS sequence"/>
</dbReference>
<comment type="caution">
    <text evidence="1">The sequence shown here is derived from an EMBL/GenBank/DDBJ whole genome shotgun (WGS) entry which is preliminary data.</text>
</comment>
<evidence type="ECO:0000313" key="2">
    <source>
        <dbReference type="Proteomes" id="UP000024635"/>
    </source>
</evidence>
<proteinExistence type="predicted"/>
<protein>
    <submittedName>
        <fullName evidence="1">Uncharacterized protein</fullName>
    </submittedName>
</protein>
<evidence type="ECO:0000313" key="1">
    <source>
        <dbReference type="EMBL" id="EYC23603.1"/>
    </source>
</evidence>
<name>A0A016VA67_9BILA</name>
<reference evidence="2" key="1">
    <citation type="journal article" date="2015" name="Nat. Genet.">
        <title>The genome and transcriptome of the zoonotic hookworm Ancylostoma ceylanicum identify infection-specific gene families.</title>
        <authorList>
            <person name="Schwarz E.M."/>
            <person name="Hu Y."/>
            <person name="Antoshechkin I."/>
            <person name="Miller M.M."/>
            <person name="Sternberg P.W."/>
            <person name="Aroian R.V."/>
        </authorList>
    </citation>
    <scope>NUCLEOTIDE SEQUENCE</scope>
    <source>
        <strain evidence="2">HY135</strain>
    </source>
</reference>
<keyword evidence="2" id="KW-1185">Reference proteome</keyword>
<accession>A0A016VA67</accession>
<dbReference type="AlphaFoldDB" id="A0A016VA67"/>
<gene>
    <name evidence="1" type="primary">Acey_s0015.g2741</name>
    <name evidence="1" type="ORF">Y032_0015g2741</name>
</gene>